<dbReference type="InterPro" id="IPR029039">
    <property type="entry name" value="Flavoprotein-like_sf"/>
</dbReference>
<dbReference type="EMBL" id="AP026798">
    <property type="protein sequence ID" value="BDR52510.1"/>
    <property type="molecule type" value="Genomic_DNA"/>
</dbReference>
<reference evidence="3 4" key="1">
    <citation type="journal article" date="2023" name="Microbiol. Spectr.">
        <title>Symbiosis of Carpenter Bees with Uncharacterized Lactic Acid Bacteria Showing NAD Auxotrophy.</title>
        <authorList>
            <person name="Kawasaki S."/>
            <person name="Ozawa K."/>
            <person name="Mori T."/>
            <person name="Yamamoto A."/>
            <person name="Ito M."/>
            <person name="Ohkuma M."/>
            <person name="Sakamoto M."/>
            <person name="Matsutani M."/>
        </authorList>
    </citation>
    <scope>NUCLEOTIDE SEQUENCE [LARGE SCALE GENOMIC DNA]</scope>
    <source>
        <strain evidence="3 4">Kim37-2</strain>
    </source>
</reference>
<dbReference type="InterPro" id="IPR003680">
    <property type="entry name" value="Flavodoxin_fold"/>
</dbReference>
<dbReference type="Gene3D" id="3.40.50.360">
    <property type="match status" value="1"/>
</dbReference>
<accession>A0ABN6SC87</accession>
<name>A0ABN6SC87_9BIFI</name>
<evidence type="ECO:0000256" key="1">
    <source>
        <dbReference type="ARBA" id="ARBA00023002"/>
    </source>
</evidence>
<gene>
    <name evidence="3" type="ORF">KIM372_04170</name>
</gene>
<feature type="domain" description="Flavodoxin-like fold" evidence="2">
    <location>
        <begin position="1"/>
        <end position="168"/>
    </location>
</feature>
<evidence type="ECO:0000313" key="4">
    <source>
        <dbReference type="Proteomes" id="UP001321766"/>
    </source>
</evidence>
<dbReference type="SUPFAM" id="SSF52218">
    <property type="entry name" value="Flavoproteins"/>
    <property type="match status" value="1"/>
</dbReference>
<evidence type="ECO:0000259" key="2">
    <source>
        <dbReference type="Pfam" id="PF02525"/>
    </source>
</evidence>
<dbReference type="Proteomes" id="UP001321766">
    <property type="component" value="Chromosome"/>
</dbReference>
<proteinExistence type="predicted"/>
<keyword evidence="1" id="KW-0560">Oxidoreductase</keyword>
<dbReference type="PANTHER" id="PTHR47307">
    <property type="entry name" value="GLUTATHIONE-REGULATED POTASSIUM-EFFLUX SYSTEM ANCILLARY PROTEIN KEFG"/>
    <property type="match status" value="1"/>
</dbReference>
<protein>
    <submittedName>
        <fullName evidence="3">General stress protein</fullName>
    </submittedName>
</protein>
<sequence>MKTAVLAFHPHLGSGSRVTHRLAQAAQSVDGVSLVNEYQLYPDFHIDVAAEQETLLQADRIVWLFPFYWYSSPALLKQWEDDVLEHGWAYGSDGDRLHGKEFMLAISIGSPAEKYRPEGEFAVAGKDLLTPFRATARLIGVDWQQPFLVHGASFISDEDLEQAAQQFALRLQGPGSETAATPPTTTTAN</sequence>
<keyword evidence="4" id="KW-1185">Reference proteome</keyword>
<evidence type="ECO:0000313" key="3">
    <source>
        <dbReference type="EMBL" id="BDR52510.1"/>
    </source>
</evidence>
<dbReference type="InterPro" id="IPR046980">
    <property type="entry name" value="KefG/KefF"/>
</dbReference>
<dbReference type="PANTHER" id="PTHR47307:SF1">
    <property type="entry name" value="GLUTATHIONE-REGULATED POTASSIUM-EFFLUX SYSTEM ANCILLARY PROTEIN KEFG"/>
    <property type="match status" value="1"/>
</dbReference>
<organism evidence="3 4">
    <name type="scientific">Bombiscardovia nodaiensis</name>
    <dbReference type="NCBI Taxonomy" id="2932181"/>
    <lineage>
        <taxon>Bacteria</taxon>
        <taxon>Bacillati</taxon>
        <taxon>Actinomycetota</taxon>
        <taxon>Actinomycetes</taxon>
        <taxon>Bifidobacteriales</taxon>
        <taxon>Bifidobacteriaceae</taxon>
        <taxon>Bombiscardovia</taxon>
    </lineage>
</organism>
<dbReference type="Pfam" id="PF02525">
    <property type="entry name" value="Flavodoxin_2"/>
    <property type="match status" value="1"/>
</dbReference>